<gene>
    <name evidence="6" type="ORF">D0Y65_039765</name>
</gene>
<evidence type="ECO:0000256" key="3">
    <source>
        <dbReference type="PROSITE-ProRule" id="PRU00176"/>
    </source>
</evidence>
<dbReference type="InterPro" id="IPR012677">
    <property type="entry name" value="Nucleotide-bd_a/b_plait_sf"/>
</dbReference>
<name>A0A445GN12_GLYSO</name>
<sequence length="172" mass="18221">ATGVWLTNAPYGNVIECQIMLDHNTGRSRGFGFVTFDDEDSVEKVFSGGKVHEIGGKQSYDGFGNGMDGYGGNSSRNRNHGKRGGQYTDSEMSGAFGHFDGNFEGSAATVYGGYGFGYGGPMYCFGGYGLNSYGNPGGYGGGISSYEDSGGYDSGKVAKKDDGPTYNHPYWK</sequence>
<keyword evidence="2 3" id="KW-0694">RNA-binding</keyword>
<accession>A0A445GN12</accession>
<feature type="non-terminal residue" evidence="6">
    <location>
        <position position="1"/>
    </location>
</feature>
<dbReference type="EMBL" id="QZWG01000015">
    <property type="protein sequence ID" value="RZB62661.1"/>
    <property type="molecule type" value="Genomic_DNA"/>
</dbReference>
<dbReference type="Proteomes" id="UP000289340">
    <property type="component" value="Chromosome 15"/>
</dbReference>
<reference evidence="6 7" key="1">
    <citation type="submission" date="2018-09" db="EMBL/GenBank/DDBJ databases">
        <title>A high-quality reference genome of wild soybean provides a powerful tool to mine soybean genomes.</title>
        <authorList>
            <person name="Xie M."/>
            <person name="Chung C.Y.L."/>
            <person name="Li M.-W."/>
            <person name="Wong F.-L."/>
            <person name="Chan T.-F."/>
            <person name="Lam H.-M."/>
        </authorList>
    </citation>
    <scope>NUCLEOTIDE SEQUENCE [LARGE SCALE GENOMIC DNA]</scope>
    <source>
        <strain evidence="7">cv. W05</strain>
        <tissue evidence="6">Hypocotyl of etiolated seedlings</tissue>
    </source>
</reference>
<protein>
    <recommendedName>
        <fullName evidence="5">RRM domain-containing protein</fullName>
    </recommendedName>
</protein>
<keyword evidence="7" id="KW-1185">Reference proteome</keyword>
<dbReference type="PROSITE" id="PS50102">
    <property type="entry name" value="RRM"/>
    <property type="match status" value="1"/>
</dbReference>
<dbReference type="InterPro" id="IPR000504">
    <property type="entry name" value="RRM_dom"/>
</dbReference>
<dbReference type="GO" id="GO:0006417">
    <property type="term" value="P:regulation of translation"/>
    <property type="evidence" value="ECO:0007669"/>
    <property type="project" value="TreeGrafter"/>
</dbReference>
<dbReference type="Pfam" id="PF00076">
    <property type="entry name" value="RRM_1"/>
    <property type="match status" value="1"/>
</dbReference>
<evidence type="ECO:0000256" key="2">
    <source>
        <dbReference type="ARBA" id="ARBA00022884"/>
    </source>
</evidence>
<evidence type="ECO:0000259" key="5">
    <source>
        <dbReference type="PROSITE" id="PS50102"/>
    </source>
</evidence>
<evidence type="ECO:0000256" key="4">
    <source>
        <dbReference type="SAM" id="MobiDB-lite"/>
    </source>
</evidence>
<dbReference type="GO" id="GO:0003729">
    <property type="term" value="F:mRNA binding"/>
    <property type="evidence" value="ECO:0007669"/>
    <property type="project" value="TreeGrafter"/>
</dbReference>
<comment type="caution">
    <text evidence="6">The sequence shown here is derived from an EMBL/GenBank/DDBJ whole genome shotgun (WGS) entry which is preliminary data.</text>
</comment>
<evidence type="ECO:0000313" key="6">
    <source>
        <dbReference type="EMBL" id="RZB62661.1"/>
    </source>
</evidence>
<feature type="domain" description="RRM" evidence="5">
    <location>
        <begin position="1"/>
        <end position="58"/>
    </location>
</feature>
<feature type="region of interest" description="Disordered" evidence="4">
    <location>
        <begin position="153"/>
        <end position="172"/>
    </location>
</feature>
<dbReference type="InterPro" id="IPR035979">
    <property type="entry name" value="RBD_domain_sf"/>
</dbReference>
<proteinExistence type="predicted"/>
<dbReference type="AlphaFoldDB" id="A0A445GN12"/>
<evidence type="ECO:0000313" key="7">
    <source>
        <dbReference type="Proteomes" id="UP000289340"/>
    </source>
</evidence>
<keyword evidence="1" id="KW-0677">Repeat</keyword>
<organism evidence="6 7">
    <name type="scientific">Glycine soja</name>
    <name type="common">Wild soybean</name>
    <dbReference type="NCBI Taxonomy" id="3848"/>
    <lineage>
        <taxon>Eukaryota</taxon>
        <taxon>Viridiplantae</taxon>
        <taxon>Streptophyta</taxon>
        <taxon>Embryophyta</taxon>
        <taxon>Tracheophyta</taxon>
        <taxon>Spermatophyta</taxon>
        <taxon>Magnoliopsida</taxon>
        <taxon>eudicotyledons</taxon>
        <taxon>Gunneridae</taxon>
        <taxon>Pentapetalae</taxon>
        <taxon>rosids</taxon>
        <taxon>fabids</taxon>
        <taxon>Fabales</taxon>
        <taxon>Fabaceae</taxon>
        <taxon>Papilionoideae</taxon>
        <taxon>50 kb inversion clade</taxon>
        <taxon>NPAAA clade</taxon>
        <taxon>indigoferoid/millettioid clade</taxon>
        <taxon>Phaseoleae</taxon>
        <taxon>Glycine</taxon>
        <taxon>Glycine subgen. Soja</taxon>
    </lineage>
</organism>
<dbReference type="SUPFAM" id="SSF54928">
    <property type="entry name" value="RNA-binding domain, RBD"/>
    <property type="match status" value="1"/>
</dbReference>
<dbReference type="PANTHER" id="PTHR48032:SF6">
    <property type="entry name" value="RNA-BINDING (RRM_RBD_RNP MOTIFS) FAMILY PROTEIN"/>
    <property type="match status" value="1"/>
</dbReference>
<evidence type="ECO:0000256" key="1">
    <source>
        <dbReference type="ARBA" id="ARBA00022737"/>
    </source>
</evidence>
<dbReference type="Gene3D" id="3.30.70.330">
    <property type="match status" value="1"/>
</dbReference>
<dbReference type="PANTHER" id="PTHR48032">
    <property type="entry name" value="RNA-BINDING PROTEIN MUSASHI HOMOLOG RBP6"/>
    <property type="match status" value="1"/>
</dbReference>